<accession>A0A8X6RSH4</accession>
<organism evidence="2 3">
    <name type="scientific">Trichonephila clavipes</name>
    <name type="common">Golden silk orbweaver</name>
    <name type="synonym">Nephila clavipes</name>
    <dbReference type="NCBI Taxonomy" id="2585209"/>
    <lineage>
        <taxon>Eukaryota</taxon>
        <taxon>Metazoa</taxon>
        <taxon>Ecdysozoa</taxon>
        <taxon>Arthropoda</taxon>
        <taxon>Chelicerata</taxon>
        <taxon>Arachnida</taxon>
        <taxon>Araneae</taxon>
        <taxon>Araneomorphae</taxon>
        <taxon>Entelegynae</taxon>
        <taxon>Araneoidea</taxon>
        <taxon>Nephilidae</taxon>
        <taxon>Trichonephila</taxon>
    </lineage>
</organism>
<feature type="compositionally biased region" description="Polar residues" evidence="1">
    <location>
        <begin position="1"/>
        <end position="11"/>
    </location>
</feature>
<evidence type="ECO:0000256" key="1">
    <source>
        <dbReference type="SAM" id="MobiDB-lite"/>
    </source>
</evidence>
<evidence type="ECO:0000313" key="3">
    <source>
        <dbReference type="Proteomes" id="UP000887159"/>
    </source>
</evidence>
<dbReference type="AlphaFoldDB" id="A0A8X6RSH4"/>
<evidence type="ECO:0000313" key="2">
    <source>
        <dbReference type="EMBL" id="GFX97984.1"/>
    </source>
</evidence>
<dbReference type="Proteomes" id="UP000887159">
    <property type="component" value="Unassembled WGS sequence"/>
</dbReference>
<name>A0A8X6RSH4_TRICX</name>
<comment type="caution">
    <text evidence="2">The sequence shown here is derived from an EMBL/GenBank/DDBJ whole genome shotgun (WGS) entry which is preliminary data.</text>
</comment>
<gene>
    <name evidence="2" type="ORF">TNCV_4906351</name>
</gene>
<feature type="compositionally biased region" description="Basic and acidic residues" evidence="1">
    <location>
        <begin position="29"/>
        <end position="39"/>
    </location>
</feature>
<sequence length="74" mass="8196">MSRSVGQSESALSVFKSPSKLGTQLSNHGSRDERLSRPCRAREQNPDLWCGSATRYCSITGPLTSTIERLKKLQ</sequence>
<feature type="region of interest" description="Disordered" evidence="1">
    <location>
        <begin position="1"/>
        <end position="39"/>
    </location>
</feature>
<dbReference type="EMBL" id="BMAU01021201">
    <property type="protein sequence ID" value="GFX97984.1"/>
    <property type="molecule type" value="Genomic_DNA"/>
</dbReference>
<proteinExistence type="predicted"/>
<reference evidence="2" key="1">
    <citation type="submission" date="2020-08" db="EMBL/GenBank/DDBJ databases">
        <title>Multicomponent nature underlies the extraordinary mechanical properties of spider dragline silk.</title>
        <authorList>
            <person name="Kono N."/>
            <person name="Nakamura H."/>
            <person name="Mori M."/>
            <person name="Yoshida Y."/>
            <person name="Ohtoshi R."/>
            <person name="Malay A.D."/>
            <person name="Moran D.A.P."/>
            <person name="Tomita M."/>
            <person name="Numata K."/>
            <person name="Arakawa K."/>
        </authorList>
    </citation>
    <scope>NUCLEOTIDE SEQUENCE</scope>
</reference>
<keyword evidence="3" id="KW-1185">Reference proteome</keyword>
<protein>
    <submittedName>
        <fullName evidence="2">Uncharacterized protein</fullName>
    </submittedName>
</protein>